<keyword evidence="2" id="KW-0472">Membrane</keyword>
<dbReference type="AlphaFoldDB" id="A0A2K9YEN8"/>
<organism evidence="3">
    <name type="scientific">Cladonia uncialis subsp. uncialis</name>
    <dbReference type="NCBI Taxonomy" id="180999"/>
    <lineage>
        <taxon>Eukaryota</taxon>
        <taxon>Fungi</taxon>
        <taxon>Dikarya</taxon>
        <taxon>Ascomycota</taxon>
        <taxon>Pezizomycotina</taxon>
        <taxon>Lecanoromycetes</taxon>
        <taxon>OSLEUM clade</taxon>
        <taxon>Lecanoromycetidae</taxon>
        <taxon>Lecanorales</taxon>
        <taxon>Lecanorineae</taxon>
        <taxon>Cladoniaceae</taxon>
        <taxon>Cladonia</taxon>
    </lineage>
</organism>
<protein>
    <submittedName>
        <fullName evidence="3">Uncharacterized protein</fullName>
    </submittedName>
</protein>
<name>A0A2K9YEN8_CLAUC</name>
<keyword evidence="2" id="KW-0812">Transmembrane</keyword>
<feature type="transmembrane region" description="Helical" evidence="2">
    <location>
        <begin position="129"/>
        <end position="149"/>
    </location>
</feature>
<feature type="transmembrane region" description="Helical" evidence="2">
    <location>
        <begin position="27"/>
        <end position="47"/>
    </location>
</feature>
<evidence type="ECO:0000313" key="3">
    <source>
        <dbReference type="EMBL" id="AUW31278.1"/>
    </source>
</evidence>
<feature type="transmembrane region" description="Helical" evidence="2">
    <location>
        <begin position="67"/>
        <end position="87"/>
    </location>
</feature>
<reference evidence="3" key="1">
    <citation type="submission" date="2017-12" db="EMBL/GenBank/DDBJ databases">
        <title>Genome Sequencing Reveals a Rich Biosynthetic Potential.</title>
        <authorList>
            <person name="Bertrand R.L."/>
            <person name="Abdel-Hameed M.E."/>
            <person name="Sorensen J.L."/>
        </authorList>
    </citation>
    <scope>NUCLEOTIDE SEQUENCE</scope>
</reference>
<evidence type="ECO:0000256" key="2">
    <source>
        <dbReference type="SAM" id="Phobius"/>
    </source>
</evidence>
<feature type="region of interest" description="Disordered" evidence="1">
    <location>
        <begin position="613"/>
        <end position="633"/>
    </location>
</feature>
<dbReference type="EMBL" id="MG777503">
    <property type="protein sequence ID" value="AUW31278.1"/>
    <property type="molecule type" value="Genomic_DNA"/>
</dbReference>
<feature type="transmembrane region" description="Helical" evidence="2">
    <location>
        <begin position="560"/>
        <end position="577"/>
    </location>
</feature>
<accession>A0A2K9YEN8</accession>
<feature type="compositionally biased region" description="Basic and acidic residues" evidence="1">
    <location>
        <begin position="623"/>
        <end position="633"/>
    </location>
</feature>
<keyword evidence="2" id="KW-1133">Transmembrane helix</keyword>
<proteinExistence type="predicted"/>
<evidence type="ECO:0000256" key="1">
    <source>
        <dbReference type="SAM" id="MobiDB-lite"/>
    </source>
</evidence>
<sequence length="653" mass="71988">MATVQGVSAPIGSHEAPKTRQSSLYKFSPLPGLVLTTVLSAILLYGINRPPFIDNDFYNFVFDHRSTTQAILNLLTHLFCLWHLYVLDTVVNFSTRIRLLGHSHPTLAQLKLWKALAAHKFDGSLPFSLSLYLPMTVGLALAFLPGFLWTGALTPNLVTDNVMTSIFVPHYAPDPDGTSWNATWTPIAPHNVARTPWGSFSYTPAYDRGGSMINTAAGVIFDKDEGQTRPRSDKTGYTYKQRSYGVGASSGLFEISNNYQQATNMQYQEVGYDASITCSYNASSQWVISEFPDNFQSSDPLIPNVYLAGGATPDQALYWQLQYGAVDDSNVVSVSAHPDLDSSGNGTVVIATGQGPYSSLNQSQCSVRFLPTLFNVSVDLSAYEITVTAAGHAQDMDPSAQINSTFTAWECQNLPTSLESLYYNSNNISGCNNYTAQGQPGLGNIAIRALRQLNDLSTLDMSPHRSNLGEMFLSLIQNEILFYAEPNVSITDFIKNDPDAPAISRNITDVGYSLEQGLKSLLDDSLLAFASSQLILNFNTSHRNTNGTITIPAVQFGTKGYIYTLFVFNIVLFLIYIEEMFRTRFWAALPYFDHNDLKSVLLASYTEGTGLLDEVDGSPSPKSKPEWSAHSRSKDWNKFRVRLVKGSLQLMGD</sequence>